<proteinExistence type="predicted"/>
<keyword evidence="6" id="KW-1185">Reference proteome</keyword>
<comment type="function">
    <text evidence="1">May be involved in the biogenesis of curli organelles.</text>
</comment>
<protein>
    <recommendedName>
        <fullName evidence="2">Curli production assembly/transport component CsgE</fullName>
    </recommendedName>
</protein>
<keyword evidence="3 4" id="KW-0732">Signal</keyword>
<feature type="chain" id="PRO_5012229786" description="Curli production assembly/transport component CsgE" evidence="4">
    <location>
        <begin position="22"/>
        <end position="242"/>
    </location>
</feature>
<dbReference type="RefSeq" id="WP_244153836.1">
    <property type="nucleotide sequence ID" value="NZ_FRCL01000017.1"/>
</dbReference>
<dbReference type="EMBL" id="FRCL01000017">
    <property type="protein sequence ID" value="SHN16309.1"/>
    <property type="molecule type" value="Genomic_DNA"/>
</dbReference>
<evidence type="ECO:0000313" key="6">
    <source>
        <dbReference type="Proteomes" id="UP000184092"/>
    </source>
</evidence>
<dbReference type="Gene3D" id="2.60.40.2420">
    <property type="match status" value="1"/>
</dbReference>
<dbReference type="STRING" id="178356.SAMN05216269_11743"/>
<feature type="signal peptide" evidence="4">
    <location>
        <begin position="1"/>
        <end position="21"/>
    </location>
</feature>
<sequence>MRIAVQNKLLVLMLVCGVSFSQTTNTVVKAKIEIEKVGENLKISGIAENLSNLAQDFSYKLSIIYKRSNSENQSNSIQEGLVCIKANKTQKVSDALINLKKEDEVIVLLLFYNEKKQLIGKDRVVLNDAKSEKLQILDLDGFETKGIVSNETKTKLGKDFYDRYFNRYNDEKINSSKIVVVGEELSFGRNTNITIVIGNEVIYEFMARPDDEFMSEIVDNSIYATILYFKNLENQEKYLIQY</sequence>
<evidence type="ECO:0000313" key="5">
    <source>
        <dbReference type="EMBL" id="SHN16309.1"/>
    </source>
</evidence>
<name>A0A1M7PGV8_9FLAO</name>
<dbReference type="Proteomes" id="UP000184092">
    <property type="component" value="Unassembled WGS sequence"/>
</dbReference>
<evidence type="ECO:0000256" key="2">
    <source>
        <dbReference type="ARBA" id="ARBA00014024"/>
    </source>
</evidence>
<dbReference type="Pfam" id="PF10627">
    <property type="entry name" value="CsgE"/>
    <property type="match status" value="1"/>
</dbReference>
<organism evidence="5 6">
    <name type="scientific">Flavobacterium xinjiangense</name>
    <dbReference type="NCBI Taxonomy" id="178356"/>
    <lineage>
        <taxon>Bacteria</taxon>
        <taxon>Pseudomonadati</taxon>
        <taxon>Bacteroidota</taxon>
        <taxon>Flavobacteriia</taxon>
        <taxon>Flavobacteriales</taxon>
        <taxon>Flavobacteriaceae</taxon>
        <taxon>Flavobacterium</taxon>
    </lineage>
</organism>
<reference evidence="6" key="1">
    <citation type="submission" date="2016-11" db="EMBL/GenBank/DDBJ databases">
        <authorList>
            <person name="Varghese N."/>
            <person name="Submissions S."/>
        </authorList>
    </citation>
    <scope>NUCLEOTIDE SEQUENCE [LARGE SCALE GENOMIC DNA]</scope>
    <source>
        <strain evidence="6">CGMCC 1.2749</strain>
    </source>
</reference>
<dbReference type="AlphaFoldDB" id="A0A1M7PGV8"/>
<evidence type="ECO:0000256" key="4">
    <source>
        <dbReference type="SAM" id="SignalP"/>
    </source>
</evidence>
<accession>A0A1M7PGV8</accession>
<dbReference type="InterPro" id="IPR018900">
    <property type="entry name" value="Curli_CsgE"/>
</dbReference>
<dbReference type="InterPro" id="IPR053722">
    <property type="entry name" value="Curli_assembly_CsgC/AgfC"/>
</dbReference>
<evidence type="ECO:0000256" key="1">
    <source>
        <dbReference type="ARBA" id="ARBA00003989"/>
    </source>
</evidence>
<gene>
    <name evidence="5" type="ORF">SAMN05216269_11743</name>
</gene>
<evidence type="ECO:0000256" key="3">
    <source>
        <dbReference type="ARBA" id="ARBA00022729"/>
    </source>
</evidence>